<accession>A0AB39VJV2</accession>
<dbReference type="PIRSF" id="PIRSF000103">
    <property type="entry name" value="HIBADH"/>
    <property type="match status" value="1"/>
</dbReference>
<dbReference type="Pfam" id="PF03446">
    <property type="entry name" value="NAD_binding_2"/>
    <property type="match status" value="1"/>
</dbReference>
<proteinExistence type="predicted"/>
<dbReference type="Gene3D" id="3.40.50.720">
    <property type="entry name" value="NAD(P)-binding Rossmann-like Domain"/>
    <property type="match status" value="1"/>
</dbReference>
<dbReference type="KEGG" id="lrug:AB8B22_04455"/>
<keyword evidence="1 6" id="KW-0560">Oxidoreductase</keyword>
<sequence>MGWIGLGQMGTPMVENLLKGSVDVTVYNRSFDKTLPLVEKGAKNAKTVEEIFEQNDTIFFMISNYSVALEVLNENVLSKIKGKKIVNMSTISPTESKAVGKLVIENNGKYIEAPVSGSVGAATAGVLLILVGGNEADTKDLYSIFDILGSKTYYFGELGKSTGAKLVLNSLLGIFGEAYSEVLLLAQNFGIDTETIVNAISDSRMSSALFQEKKDMFTNREYPAAFMLKHMTKDLKLSNEEIENRKLSLPLIEDTTRNYSDALKQGYGEQDMAAIFEILSKKNN</sequence>
<dbReference type="PANTHER" id="PTHR43580:SF2">
    <property type="entry name" value="CYTOKINE-LIKE NUCLEAR FACTOR N-PAC"/>
    <property type="match status" value="1"/>
</dbReference>
<evidence type="ECO:0000313" key="6">
    <source>
        <dbReference type="EMBL" id="XDU67805.1"/>
    </source>
</evidence>
<dbReference type="EC" id="1.1.-.-" evidence="6"/>
<dbReference type="GO" id="GO:0050661">
    <property type="term" value="F:NADP binding"/>
    <property type="evidence" value="ECO:0007669"/>
    <property type="project" value="InterPro"/>
</dbReference>
<dbReference type="GO" id="GO:0051287">
    <property type="term" value="F:NAD binding"/>
    <property type="evidence" value="ECO:0007669"/>
    <property type="project" value="InterPro"/>
</dbReference>
<dbReference type="Pfam" id="PF14833">
    <property type="entry name" value="NAD_binding_11"/>
    <property type="match status" value="1"/>
</dbReference>
<organism evidence="6">
    <name type="scientific">Leptotrichia rugosa</name>
    <dbReference type="NCBI Taxonomy" id="3239302"/>
    <lineage>
        <taxon>Bacteria</taxon>
        <taxon>Fusobacteriati</taxon>
        <taxon>Fusobacteriota</taxon>
        <taxon>Fusobacteriia</taxon>
        <taxon>Fusobacteriales</taxon>
        <taxon>Leptotrichiaceae</taxon>
        <taxon>Leptotrichia</taxon>
    </lineage>
</organism>
<feature type="active site" evidence="3">
    <location>
        <position position="165"/>
    </location>
</feature>
<dbReference type="InterPro" id="IPR036291">
    <property type="entry name" value="NAD(P)-bd_dom_sf"/>
</dbReference>
<reference evidence="6" key="1">
    <citation type="submission" date="2024-07" db="EMBL/GenBank/DDBJ databases">
        <authorList>
            <person name="Li X.-J."/>
            <person name="Wang X."/>
        </authorList>
    </citation>
    <scope>NUCLEOTIDE SEQUENCE</scope>
    <source>
        <strain evidence="6">HSP-334</strain>
    </source>
</reference>
<dbReference type="RefSeq" id="WP_369711925.1">
    <property type="nucleotide sequence ID" value="NZ_CP165644.1"/>
</dbReference>
<evidence type="ECO:0000256" key="1">
    <source>
        <dbReference type="ARBA" id="ARBA00023002"/>
    </source>
</evidence>
<dbReference type="GO" id="GO:0016491">
    <property type="term" value="F:oxidoreductase activity"/>
    <property type="evidence" value="ECO:0007669"/>
    <property type="project" value="UniProtKB-KW"/>
</dbReference>
<dbReference type="InterPro" id="IPR015815">
    <property type="entry name" value="HIBADH-related"/>
</dbReference>
<dbReference type="InterPro" id="IPR029154">
    <property type="entry name" value="HIBADH-like_NADP-bd"/>
</dbReference>
<evidence type="ECO:0000256" key="2">
    <source>
        <dbReference type="ARBA" id="ARBA00023027"/>
    </source>
</evidence>
<dbReference type="SUPFAM" id="SSF48179">
    <property type="entry name" value="6-phosphogluconate dehydrogenase C-terminal domain-like"/>
    <property type="match status" value="1"/>
</dbReference>
<dbReference type="InterPro" id="IPR008927">
    <property type="entry name" value="6-PGluconate_DH-like_C_sf"/>
</dbReference>
<evidence type="ECO:0000256" key="3">
    <source>
        <dbReference type="PIRSR" id="PIRSR000103-1"/>
    </source>
</evidence>
<dbReference type="InterPro" id="IPR013328">
    <property type="entry name" value="6PGD_dom2"/>
</dbReference>
<name>A0AB39VJV2_9FUSO</name>
<dbReference type="EMBL" id="CP165644">
    <property type="protein sequence ID" value="XDU67805.1"/>
    <property type="molecule type" value="Genomic_DNA"/>
</dbReference>
<evidence type="ECO:0000259" key="5">
    <source>
        <dbReference type="Pfam" id="PF14833"/>
    </source>
</evidence>
<dbReference type="PANTHER" id="PTHR43580">
    <property type="entry name" value="OXIDOREDUCTASE GLYR1-RELATED"/>
    <property type="match status" value="1"/>
</dbReference>
<evidence type="ECO:0000259" key="4">
    <source>
        <dbReference type="Pfam" id="PF03446"/>
    </source>
</evidence>
<dbReference type="AlphaFoldDB" id="A0AB39VJV2"/>
<dbReference type="SUPFAM" id="SSF51735">
    <property type="entry name" value="NAD(P)-binding Rossmann-fold domains"/>
    <property type="match status" value="1"/>
</dbReference>
<keyword evidence="2" id="KW-0520">NAD</keyword>
<dbReference type="InterPro" id="IPR051265">
    <property type="entry name" value="HIBADH-related_NP60_sf"/>
</dbReference>
<protein>
    <submittedName>
        <fullName evidence="6">NAD(P)-dependent oxidoreductase</fullName>
        <ecNumber evidence="6">1.1.-.-</ecNumber>
    </submittedName>
</protein>
<feature type="domain" description="3-hydroxyisobutyrate dehydrogenase-like NAD-binding" evidence="5">
    <location>
        <begin position="159"/>
        <end position="277"/>
    </location>
</feature>
<gene>
    <name evidence="6" type="ORF">AB8B22_04455</name>
</gene>
<feature type="domain" description="6-phosphogluconate dehydrogenase NADP-binding" evidence="4">
    <location>
        <begin position="2"/>
        <end position="156"/>
    </location>
</feature>
<dbReference type="Gene3D" id="1.10.1040.10">
    <property type="entry name" value="N-(1-d-carboxylethyl)-l-norvaline Dehydrogenase, domain 2"/>
    <property type="match status" value="1"/>
</dbReference>
<dbReference type="InterPro" id="IPR006115">
    <property type="entry name" value="6PGDH_NADP-bd"/>
</dbReference>